<dbReference type="InterPro" id="IPR011006">
    <property type="entry name" value="CheY-like_superfamily"/>
</dbReference>
<dbReference type="Pfam" id="PF00512">
    <property type="entry name" value="HisKA"/>
    <property type="match status" value="1"/>
</dbReference>
<dbReference type="SUPFAM" id="SSF52172">
    <property type="entry name" value="CheY-like"/>
    <property type="match status" value="2"/>
</dbReference>
<sequence length="549" mass="58060">MTASVLVVEDSETQALRLRGLLEAEGFSVACATSGEAALEHLNAHLPDLIVADFHLPGMDGRELSRQIRLNGRTRALPVLMLTGARESDLERQGLESGADAYVAKSADPKVVIVRLKALLRRAKAETAAPKASEPFRRARVLVAHPSATLRLRLRHLLEHDGYEVAALERLDPDCAALDGELDGVVVGVRGGDRDDLALLAALDARRARLGAPFQLLAFGGEEADRDLLTDALEAGADDVVPASANDEVVRARVRAQLRRKLMADEARRSAGEARAQELALARAEARAAVADDLANANRQLKDAQGQLVQAAKMASLGELVAGIAHEINNPLAFLLGHQDTVERLIATAADETPSPGLDKAKARLASMRVGMKRIQDLVLNLRKFSRLDEGDRHVLDAADSIETVLALLAHKLGDGIEVRRAYAARNTLEGSPALLNQVVMNIVGNAADALGGANGGRGVIGISTRDDGGDFVIAVEDSGPGVPADLRDRIFEPFFTTKPVGAGTGLGLAIAYNVVRAHGGAIAVDQGELGGARFTITIPPPVVDGDAR</sequence>
<comment type="caution">
    <text evidence="4">Lacks conserved residue(s) required for the propagation of feature annotation.</text>
</comment>
<gene>
    <name evidence="8" type="ORF">C1707_12345</name>
    <name evidence="9" type="ORF">CFHF_08760</name>
</gene>
<dbReference type="Proteomes" id="UP000281192">
    <property type="component" value="Chromosome"/>
</dbReference>
<dbReference type="SMART" id="SM00388">
    <property type="entry name" value="HisKA"/>
    <property type="match status" value="1"/>
</dbReference>
<evidence type="ECO:0000256" key="5">
    <source>
        <dbReference type="SAM" id="Coils"/>
    </source>
</evidence>
<keyword evidence="3 4" id="KW-0597">Phosphoprotein</keyword>
<dbReference type="EC" id="2.7.13.3" evidence="2"/>
<dbReference type="InterPro" id="IPR036097">
    <property type="entry name" value="HisK_dim/P_sf"/>
</dbReference>
<feature type="domain" description="Response regulatory" evidence="7">
    <location>
        <begin position="140"/>
        <end position="258"/>
    </location>
</feature>
<dbReference type="Pfam" id="PF02518">
    <property type="entry name" value="HATPase_c"/>
    <property type="match status" value="1"/>
</dbReference>
<keyword evidence="11" id="KW-1185">Reference proteome</keyword>
<reference evidence="8 11" key="2">
    <citation type="submission" date="2018-01" db="EMBL/GenBank/DDBJ databases">
        <title>Complete genome sequence of Caulobacter flavus RHGG3.</title>
        <authorList>
            <person name="Yang E."/>
        </authorList>
    </citation>
    <scope>NUCLEOTIDE SEQUENCE [LARGE SCALE GENOMIC DNA]</scope>
    <source>
        <strain evidence="8 11">RHGG3</strain>
    </source>
</reference>
<dbReference type="Proteomes" id="UP000234483">
    <property type="component" value="Unassembled WGS sequence"/>
</dbReference>
<evidence type="ECO:0000256" key="1">
    <source>
        <dbReference type="ARBA" id="ARBA00000085"/>
    </source>
</evidence>
<evidence type="ECO:0000256" key="2">
    <source>
        <dbReference type="ARBA" id="ARBA00012438"/>
    </source>
</evidence>
<dbReference type="GO" id="GO:0000155">
    <property type="term" value="F:phosphorelay sensor kinase activity"/>
    <property type="evidence" value="ECO:0007669"/>
    <property type="project" value="InterPro"/>
</dbReference>
<feature type="coiled-coil region" evidence="5">
    <location>
        <begin position="287"/>
        <end position="314"/>
    </location>
</feature>
<dbReference type="RefSeq" id="WP_101712628.1">
    <property type="nucleotide sequence ID" value="NZ_CP026100.1"/>
</dbReference>
<dbReference type="SUPFAM" id="SSF47384">
    <property type="entry name" value="Homodimeric domain of signal transducing histidine kinase"/>
    <property type="match status" value="1"/>
</dbReference>
<evidence type="ECO:0000313" key="8">
    <source>
        <dbReference type="EMBL" id="AYV46988.1"/>
    </source>
</evidence>
<evidence type="ECO:0000259" key="7">
    <source>
        <dbReference type="PROSITE" id="PS50110"/>
    </source>
</evidence>
<dbReference type="Gene3D" id="3.30.565.10">
    <property type="entry name" value="Histidine kinase-like ATPase, C-terminal domain"/>
    <property type="match status" value="1"/>
</dbReference>
<feature type="domain" description="Histidine kinase" evidence="6">
    <location>
        <begin position="323"/>
        <end position="543"/>
    </location>
</feature>
<evidence type="ECO:0000313" key="11">
    <source>
        <dbReference type="Proteomes" id="UP000281192"/>
    </source>
</evidence>
<protein>
    <recommendedName>
        <fullName evidence="2">histidine kinase</fullName>
        <ecNumber evidence="2">2.7.13.3</ecNumber>
    </recommendedName>
</protein>
<keyword evidence="5" id="KW-0175">Coiled coil</keyword>
<dbReference type="OrthoDB" id="226486at2"/>
<keyword evidence="9" id="KW-0808">Transferase</keyword>
<dbReference type="SMART" id="SM00387">
    <property type="entry name" value="HATPase_c"/>
    <property type="match status" value="1"/>
</dbReference>
<dbReference type="Pfam" id="PF00072">
    <property type="entry name" value="Response_reg"/>
    <property type="match status" value="1"/>
</dbReference>
<dbReference type="InterPro" id="IPR036890">
    <property type="entry name" value="HATPase_C_sf"/>
</dbReference>
<dbReference type="CDD" id="cd00082">
    <property type="entry name" value="HisKA"/>
    <property type="match status" value="1"/>
</dbReference>
<dbReference type="PANTHER" id="PTHR43547:SF2">
    <property type="entry name" value="HYBRID SIGNAL TRANSDUCTION HISTIDINE KINASE C"/>
    <property type="match status" value="1"/>
</dbReference>
<dbReference type="InterPro" id="IPR003594">
    <property type="entry name" value="HATPase_dom"/>
</dbReference>
<feature type="modified residue" description="4-aspartylphosphate" evidence="4">
    <location>
        <position position="53"/>
    </location>
</feature>
<comment type="catalytic activity">
    <reaction evidence="1">
        <text>ATP + protein L-histidine = ADP + protein N-phospho-L-histidine.</text>
        <dbReference type="EC" id="2.7.13.3"/>
    </reaction>
</comment>
<dbReference type="PROSITE" id="PS50109">
    <property type="entry name" value="HIS_KIN"/>
    <property type="match status" value="1"/>
</dbReference>
<dbReference type="InterPro" id="IPR004358">
    <property type="entry name" value="Sig_transdc_His_kin-like_C"/>
</dbReference>
<dbReference type="PROSITE" id="PS50110">
    <property type="entry name" value="RESPONSE_REGULATORY"/>
    <property type="match status" value="2"/>
</dbReference>
<evidence type="ECO:0000313" key="9">
    <source>
        <dbReference type="EMBL" id="PLR17897.1"/>
    </source>
</evidence>
<dbReference type="AlphaFoldDB" id="A0A2N5CVQ6"/>
<dbReference type="PANTHER" id="PTHR43547">
    <property type="entry name" value="TWO-COMPONENT HISTIDINE KINASE"/>
    <property type="match status" value="1"/>
</dbReference>
<reference evidence="9 10" key="1">
    <citation type="submission" date="2017-12" db="EMBL/GenBank/DDBJ databases">
        <title>The genome sequence of Caulobacter flavus CGMCC1 15093.</title>
        <authorList>
            <person name="Gao J."/>
            <person name="Mao X."/>
            <person name="Sun J."/>
        </authorList>
    </citation>
    <scope>NUCLEOTIDE SEQUENCE [LARGE SCALE GENOMIC DNA]</scope>
    <source>
        <strain evidence="9 10">CGMCC1 15093</strain>
    </source>
</reference>
<dbReference type="InterPro" id="IPR003661">
    <property type="entry name" value="HisK_dim/P_dom"/>
</dbReference>
<evidence type="ECO:0000256" key="3">
    <source>
        <dbReference type="ARBA" id="ARBA00022553"/>
    </source>
</evidence>
<proteinExistence type="predicted"/>
<feature type="domain" description="Response regulatory" evidence="7">
    <location>
        <begin position="4"/>
        <end position="120"/>
    </location>
</feature>
<evidence type="ECO:0000259" key="6">
    <source>
        <dbReference type="PROSITE" id="PS50109"/>
    </source>
</evidence>
<dbReference type="SMART" id="SM00448">
    <property type="entry name" value="REC"/>
    <property type="match status" value="2"/>
</dbReference>
<dbReference type="InterPro" id="IPR001789">
    <property type="entry name" value="Sig_transdc_resp-reg_receiver"/>
</dbReference>
<dbReference type="Gene3D" id="3.40.50.2300">
    <property type="match status" value="1"/>
</dbReference>
<name>A0A2N5CVQ6_9CAUL</name>
<dbReference type="EMBL" id="PJRQ01000015">
    <property type="protein sequence ID" value="PLR17897.1"/>
    <property type="molecule type" value="Genomic_DNA"/>
</dbReference>
<dbReference type="KEGG" id="cfh:C1707_12345"/>
<evidence type="ECO:0000256" key="4">
    <source>
        <dbReference type="PROSITE-ProRule" id="PRU00169"/>
    </source>
</evidence>
<keyword evidence="9" id="KW-0418">Kinase</keyword>
<dbReference type="SUPFAM" id="SSF55874">
    <property type="entry name" value="ATPase domain of HSP90 chaperone/DNA topoisomerase II/histidine kinase"/>
    <property type="match status" value="1"/>
</dbReference>
<dbReference type="Gene3D" id="1.10.287.130">
    <property type="match status" value="1"/>
</dbReference>
<dbReference type="InterPro" id="IPR005467">
    <property type="entry name" value="His_kinase_dom"/>
</dbReference>
<dbReference type="EMBL" id="CP026100">
    <property type="protein sequence ID" value="AYV46988.1"/>
    <property type="molecule type" value="Genomic_DNA"/>
</dbReference>
<accession>A0A2N5CVQ6</accession>
<evidence type="ECO:0000313" key="10">
    <source>
        <dbReference type="Proteomes" id="UP000234483"/>
    </source>
</evidence>
<dbReference type="PRINTS" id="PR00344">
    <property type="entry name" value="BCTRLSENSOR"/>
</dbReference>
<organism evidence="9 10">
    <name type="scientific">Caulobacter flavus</name>
    <dbReference type="NCBI Taxonomy" id="1679497"/>
    <lineage>
        <taxon>Bacteria</taxon>
        <taxon>Pseudomonadati</taxon>
        <taxon>Pseudomonadota</taxon>
        <taxon>Alphaproteobacteria</taxon>
        <taxon>Caulobacterales</taxon>
        <taxon>Caulobacteraceae</taxon>
        <taxon>Caulobacter</taxon>
    </lineage>
</organism>